<evidence type="ECO:0000256" key="8">
    <source>
        <dbReference type="ARBA" id="ARBA00022679"/>
    </source>
</evidence>
<dbReference type="GO" id="GO:0005737">
    <property type="term" value="C:cytoplasm"/>
    <property type="evidence" value="ECO:0007669"/>
    <property type="project" value="InterPro"/>
</dbReference>
<evidence type="ECO:0000259" key="12">
    <source>
        <dbReference type="Pfam" id="PF01634"/>
    </source>
</evidence>
<dbReference type="PANTHER" id="PTHR21403">
    <property type="entry name" value="ATP PHOSPHORIBOSYLTRANSFERASE ATP-PRTASE"/>
    <property type="match status" value="1"/>
</dbReference>
<keyword evidence="8 13" id="KW-0808">Transferase</keyword>
<dbReference type="KEGG" id="mmyr:MXMO3_02815"/>
<evidence type="ECO:0000256" key="9">
    <source>
        <dbReference type="ARBA" id="ARBA00023102"/>
    </source>
</evidence>
<comment type="catalytic activity">
    <reaction evidence="1">
        <text>1-(5-phospho-beta-D-ribosyl)-ATP + diphosphate = 5-phospho-alpha-D-ribose 1-diphosphate + ATP</text>
        <dbReference type="Rhea" id="RHEA:18473"/>
        <dbReference type="ChEBI" id="CHEBI:30616"/>
        <dbReference type="ChEBI" id="CHEBI:33019"/>
        <dbReference type="ChEBI" id="CHEBI:58017"/>
        <dbReference type="ChEBI" id="CHEBI:73183"/>
        <dbReference type="EC" id="2.4.2.17"/>
    </reaction>
</comment>
<evidence type="ECO:0000256" key="4">
    <source>
        <dbReference type="ARBA" id="ARBA00011946"/>
    </source>
</evidence>
<dbReference type="EC" id="2.4.2.17" evidence="4 11"/>
<dbReference type="EMBL" id="CP021330">
    <property type="protein sequence ID" value="AVX05326.1"/>
    <property type="molecule type" value="Genomic_DNA"/>
</dbReference>
<protein>
    <recommendedName>
        <fullName evidence="5 11">ATP phosphoribosyltransferase</fullName>
        <ecNumber evidence="4 11">2.4.2.17</ecNumber>
    </recommendedName>
</protein>
<accession>A0A2R4MHH7</accession>
<evidence type="ECO:0000256" key="11">
    <source>
        <dbReference type="NCBIfam" id="TIGR00070"/>
    </source>
</evidence>
<gene>
    <name evidence="13" type="ORF">MXMO3_02815</name>
</gene>
<comment type="function">
    <text evidence="10">Catalyzes the condensation of ATP and 5-phosphoribose 1-diphosphate to form N'-(5'-phosphoribosyl)-ATP (PR-ATP). Has a crucial role in the pathway because the rate of histidine biosynthesis seems to be controlled primarily by regulation of HisG enzymatic activity.</text>
</comment>
<dbReference type="Pfam" id="PF01634">
    <property type="entry name" value="HisG"/>
    <property type="match status" value="1"/>
</dbReference>
<evidence type="ECO:0000256" key="5">
    <source>
        <dbReference type="ARBA" id="ARBA00020998"/>
    </source>
</evidence>
<keyword evidence="6" id="KW-0028">Amino-acid biosynthesis</keyword>
<evidence type="ECO:0000313" key="14">
    <source>
        <dbReference type="Proteomes" id="UP000258927"/>
    </source>
</evidence>
<evidence type="ECO:0000256" key="10">
    <source>
        <dbReference type="ARBA" id="ARBA00024861"/>
    </source>
</evidence>
<dbReference type="GO" id="GO:0003879">
    <property type="term" value="F:ATP phosphoribosyltransferase activity"/>
    <property type="evidence" value="ECO:0007669"/>
    <property type="project" value="UniProtKB-UniRule"/>
</dbReference>
<evidence type="ECO:0000256" key="7">
    <source>
        <dbReference type="ARBA" id="ARBA00022676"/>
    </source>
</evidence>
<dbReference type="Gene3D" id="3.40.190.10">
    <property type="entry name" value="Periplasmic binding protein-like II"/>
    <property type="match status" value="2"/>
</dbReference>
<name>A0A2R4MHH7_9HYPH</name>
<dbReference type="UniPathway" id="UPA00031">
    <property type="reaction ID" value="UER00006"/>
</dbReference>
<dbReference type="CDD" id="cd13593">
    <property type="entry name" value="PBP2_HisGL3"/>
    <property type="match status" value="1"/>
</dbReference>
<dbReference type="SUPFAM" id="SSF53850">
    <property type="entry name" value="Periplasmic binding protein-like II"/>
    <property type="match status" value="1"/>
</dbReference>
<dbReference type="Proteomes" id="UP000258927">
    <property type="component" value="Chromosome"/>
</dbReference>
<evidence type="ECO:0000256" key="2">
    <source>
        <dbReference type="ARBA" id="ARBA00004667"/>
    </source>
</evidence>
<dbReference type="PANTHER" id="PTHR21403:SF8">
    <property type="entry name" value="ATP PHOSPHORIBOSYLTRANSFERASE"/>
    <property type="match status" value="1"/>
</dbReference>
<comment type="similarity">
    <text evidence="3">Belongs to the ATP phosphoribosyltransferase family. Short subfamily.</text>
</comment>
<dbReference type="InterPro" id="IPR013820">
    <property type="entry name" value="ATP_PRibTrfase_cat"/>
</dbReference>
<evidence type="ECO:0000313" key="13">
    <source>
        <dbReference type="EMBL" id="AVX05326.1"/>
    </source>
</evidence>
<evidence type="ECO:0000256" key="1">
    <source>
        <dbReference type="ARBA" id="ARBA00000915"/>
    </source>
</evidence>
<dbReference type="STRING" id="1122213.GCA_000423365_00450"/>
<dbReference type="NCBIfam" id="TIGR00070">
    <property type="entry name" value="hisG"/>
    <property type="match status" value="1"/>
</dbReference>
<dbReference type="PROSITE" id="PS01316">
    <property type="entry name" value="ATP_P_PHORIBOSYLTR"/>
    <property type="match status" value="1"/>
</dbReference>
<keyword evidence="9" id="KW-0368">Histidine biosynthesis</keyword>
<dbReference type="AlphaFoldDB" id="A0A2R4MHH7"/>
<dbReference type="InterPro" id="IPR018198">
    <property type="entry name" value="ATP_PRibTrfase_CS"/>
</dbReference>
<sequence>MSSILLAIPSKGRLEEATRQVFADLGMPIERPGGARSYLGEMADFPEVTVRFLSASEIARELIAGNIDVGVTGEDLVHEAAERGINQVELAKPLGFGGADVVVGLPESWVDVTAMRDLADVASDYRHRHGQWLRVATKYINLTRKYFAQHGIAEYRIVESMGATEAAPASGAAELIVDITSSGSTLKANQLKVPRDGVILKSEANLVVSRNADWPADRIAVLETFLDKIEKGLGEKITEALKS</sequence>
<dbReference type="InterPro" id="IPR001348">
    <property type="entry name" value="ATP_PRibTrfase_HisG"/>
</dbReference>
<dbReference type="RefSeq" id="WP_117396257.1">
    <property type="nucleotide sequence ID" value="NZ_CP021330.1"/>
</dbReference>
<dbReference type="GO" id="GO:0000105">
    <property type="term" value="P:L-histidine biosynthetic process"/>
    <property type="evidence" value="ECO:0007669"/>
    <property type="project" value="UniProtKB-UniRule"/>
</dbReference>
<keyword evidence="7 13" id="KW-0328">Glycosyltransferase</keyword>
<reference evidence="13 14" key="1">
    <citation type="submission" date="2017-05" db="EMBL/GenBank/DDBJ databases">
        <title>Genome Analysis of Maritalea myrionectae HL2708#5.</title>
        <authorList>
            <consortium name="Cotde Inc.-PKNU"/>
            <person name="Jang D."/>
            <person name="Oh H.-M."/>
        </authorList>
    </citation>
    <scope>NUCLEOTIDE SEQUENCE [LARGE SCALE GENOMIC DNA]</scope>
    <source>
        <strain evidence="13 14">HL2708#5</strain>
    </source>
</reference>
<evidence type="ECO:0000256" key="3">
    <source>
        <dbReference type="ARBA" id="ARBA00009489"/>
    </source>
</evidence>
<evidence type="ECO:0000256" key="6">
    <source>
        <dbReference type="ARBA" id="ARBA00022605"/>
    </source>
</evidence>
<keyword evidence="14" id="KW-1185">Reference proteome</keyword>
<organism evidence="13 14">
    <name type="scientific">Maritalea myrionectae</name>
    <dbReference type="NCBI Taxonomy" id="454601"/>
    <lineage>
        <taxon>Bacteria</taxon>
        <taxon>Pseudomonadati</taxon>
        <taxon>Pseudomonadota</taxon>
        <taxon>Alphaproteobacteria</taxon>
        <taxon>Hyphomicrobiales</taxon>
        <taxon>Devosiaceae</taxon>
        <taxon>Maritalea</taxon>
    </lineage>
</organism>
<feature type="domain" description="ATP phosphoribosyltransferase catalytic" evidence="12">
    <location>
        <begin position="55"/>
        <end position="215"/>
    </location>
</feature>
<comment type="pathway">
    <text evidence="2">Amino-acid biosynthesis; L-histidine biosynthesis; L-histidine from 5-phospho-alpha-D-ribose 1-diphosphate: step 1/9.</text>
</comment>
<proteinExistence type="inferred from homology"/>